<accession>M1DNC1</accession>
<reference evidence="2" key="2">
    <citation type="submission" date="2015-06" db="UniProtKB">
        <authorList>
            <consortium name="EnsemblPlants"/>
        </authorList>
    </citation>
    <scope>IDENTIFICATION</scope>
    <source>
        <strain evidence="2">DM1-3 516 R44</strain>
    </source>
</reference>
<dbReference type="PaxDb" id="4113-PGSC0003DMT400091758"/>
<dbReference type="Gramene" id="PGSC0003DMT400091758">
    <property type="protein sequence ID" value="PGSC0003DMT400091758"/>
    <property type="gene ID" value="PGSC0003DMG400041329"/>
</dbReference>
<dbReference type="InParanoid" id="M1DNC1"/>
<reference evidence="3" key="1">
    <citation type="journal article" date="2011" name="Nature">
        <title>Genome sequence and analysis of the tuber crop potato.</title>
        <authorList>
            <consortium name="The Potato Genome Sequencing Consortium"/>
        </authorList>
    </citation>
    <scope>NUCLEOTIDE SEQUENCE [LARGE SCALE GENOMIC DNA]</scope>
    <source>
        <strain evidence="3">cv. DM1-3 516 R44</strain>
    </source>
</reference>
<proteinExistence type="predicted"/>
<keyword evidence="3" id="KW-1185">Reference proteome</keyword>
<protein>
    <recommendedName>
        <fullName evidence="4">Polyprotein protein</fullName>
    </recommendedName>
</protein>
<feature type="region of interest" description="Disordered" evidence="1">
    <location>
        <begin position="87"/>
        <end position="107"/>
    </location>
</feature>
<dbReference type="EnsemblPlants" id="PGSC0003DMT400091758">
    <property type="protein sequence ID" value="PGSC0003DMT400091758"/>
    <property type="gene ID" value="PGSC0003DMG400041329"/>
</dbReference>
<name>M1DNC1_SOLTU</name>
<evidence type="ECO:0000313" key="2">
    <source>
        <dbReference type="EnsemblPlants" id="PGSC0003DMT400091758"/>
    </source>
</evidence>
<sequence length="138" mass="15137">MSRAFRQIVDTNRRTRSNSLKVIVYFKELGVQKGDQEELSSEVETDEEQLEIRDEAVYEDMADLEGAMFETATKASLRDTSMEGFSGAKADETLGTDAQSENVTPGIDALTDGATEMQTSPLGLASQDEFFPALSVIL</sequence>
<dbReference type="AlphaFoldDB" id="M1DNC1"/>
<organism evidence="2 3">
    <name type="scientific">Solanum tuberosum</name>
    <name type="common">Potato</name>
    <dbReference type="NCBI Taxonomy" id="4113"/>
    <lineage>
        <taxon>Eukaryota</taxon>
        <taxon>Viridiplantae</taxon>
        <taxon>Streptophyta</taxon>
        <taxon>Embryophyta</taxon>
        <taxon>Tracheophyta</taxon>
        <taxon>Spermatophyta</taxon>
        <taxon>Magnoliopsida</taxon>
        <taxon>eudicotyledons</taxon>
        <taxon>Gunneridae</taxon>
        <taxon>Pentapetalae</taxon>
        <taxon>asterids</taxon>
        <taxon>lamiids</taxon>
        <taxon>Solanales</taxon>
        <taxon>Solanaceae</taxon>
        <taxon>Solanoideae</taxon>
        <taxon>Solaneae</taxon>
        <taxon>Solanum</taxon>
    </lineage>
</organism>
<evidence type="ECO:0000313" key="3">
    <source>
        <dbReference type="Proteomes" id="UP000011115"/>
    </source>
</evidence>
<dbReference type="Proteomes" id="UP000011115">
    <property type="component" value="Unassembled WGS sequence"/>
</dbReference>
<dbReference type="HOGENOM" id="CLU_1858793_0_0_1"/>
<evidence type="ECO:0008006" key="4">
    <source>
        <dbReference type="Google" id="ProtNLM"/>
    </source>
</evidence>
<evidence type="ECO:0000256" key="1">
    <source>
        <dbReference type="SAM" id="MobiDB-lite"/>
    </source>
</evidence>